<reference evidence="2 3" key="1">
    <citation type="submission" date="2019-06" db="EMBL/GenBank/DDBJ databases">
        <title>Sequencing the genomes of 1000 actinobacteria strains.</title>
        <authorList>
            <person name="Klenk H.-P."/>
        </authorList>
    </citation>
    <scope>NUCLEOTIDE SEQUENCE [LARGE SCALE GENOMIC DNA]</scope>
    <source>
        <strain evidence="2 3">DSM 45511</strain>
    </source>
</reference>
<name>A0A543GGK0_9PSEU</name>
<dbReference type="EMBL" id="VFPH01000001">
    <property type="protein sequence ID" value="TQM45196.1"/>
    <property type="molecule type" value="Genomic_DNA"/>
</dbReference>
<evidence type="ECO:0000256" key="1">
    <source>
        <dbReference type="SAM" id="Phobius"/>
    </source>
</evidence>
<feature type="transmembrane region" description="Helical" evidence="1">
    <location>
        <begin position="54"/>
        <end position="78"/>
    </location>
</feature>
<dbReference type="RefSeq" id="WP_142100632.1">
    <property type="nucleotide sequence ID" value="NZ_VFPH01000001.1"/>
</dbReference>
<evidence type="ECO:0000313" key="2">
    <source>
        <dbReference type="EMBL" id="TQM45196.1"/>
    </source>
</evidence>
<comment type="caution">
    <text evidence="2">The sequence shown here is derived from an EMBL/GenBank/DDBJ whole genome shotgun (WGS) entry which is preliminary data.</text>
</comment>
<evidence type="ECO:0000313" key="3">
    <source>
        <dbReference type="Proteomes" id="UP000319818"/>
    </source>
</evidence>
<accession>A0A543GGK0</accession>
<keyword evidence="3" id="KW-1185">Reference proteome</keyword>
<dbReference type="Proteomes" id="UP000319818">
    <property type="component" value="Unassembled WGS sequence"/>
</dbReference>
<gene>
    <name evidence="2" type="ORF">FB388_2593</name>
</gene>
<proteinExistence type="predicted"/>
<feature type="transmembrane region" description="Helical" evidence="1">
    <location>
        <begin position="116"/>
        <end position="136"/>
    </location>
</feature>
<organism evidence="2 3">
    <name type="scientific">Pseudonocardia cypriaca</name>
    <dbReference type="NCBI Taxonomy" id="882449"/>
    <lineage>
        <taxon>Bacteria</taxon>
        <taxon>Bacillati</taxon>
        <taxon>Actinomycetota</taxon>
        <taxon>Actinomycetes</taxon>
        <taxon>Pseudonocardiales</taxon>
        <taxon>Pseudonocardiaceae</taxon>
        <taxon>Pseudonocardia</taxon>
    </lineage>
</organism>
<feature type="transmembrane region" description="Helical" evidence="1">
    <location>
        <begin position="18"/>
        <end position="42"/>
    </location>
</feature>
<keyword evidence="1" id="KW-0472">Membrane</keyword>
<sequence>MTTPAGGTLTRSPQLRTALVCSGIVTLALTALALFMAGLGLLVLGSASAADRGIAIGALVIAVVFVAPPVVLMWVALVRLISRPPAGARLMIGCLRVFGGFLLVVALPTLSRSESFAVIGGLVGIAGGLIAVAQLVSSATRTTT</sequence>
<dbReference type="AlphaFoldDB" id="A0A543GGK0"/>
<feature type="transmembrane region" description="Helical" evidence="1">
    <location>
        <begin position="90"/>
        <end position="110"/>
    </location>
</feature>
<keyword evidence="1" id="KW-0812">Transmembrane</keyword>
<keyword evidence="1" id="KW-1133">Transmembrane helix</keyword>
<protein>
    <submittedName>
        <fullName evidence="2">Uncharacterized protein</fullName>
    </submittedName>
</protein>